<dbReference type="Proteomes" id="UP000053562">
    <property type="component" value="Unassembled WGS sequence"/>
</dbReference>
<dbReference type="SMART" id="SM00952">
    <property type="entry name" value="RAP"/>
    <property type="match status" value="1"/>
</dbReference>
<feature type="region of interest" description="Disordered" evidence="1">
    <location>
        <begin position="781"/>
        <end position="814"/>
    </location>
</feature>
<evidence type="ECO:0000313" key="4">
    <source>
        <dbReference type="Proteomes" id="UP000053562"/>
    </source>
</evidence>
<dbReference type="EMBL" id="KQ234261">
    <property type="protein sequence ID" value="KMZ81031.1"/>
    <property type="molecule type" value="Genomic_DNA"/>
</dbReference>
<dbReference type="AlphaFoldDB" id="A0A0J9SEG3"/>
<feature type="region of interest" description="Disordered" evidence="1">
    <location>
        <begin position="369"/>
        <end position="397"/>
    </location>
</feature>
<evidence type="ECO:0000256" key="1">
    <source>
        <dbReference type="SAM" id="MobiDB-lite"/>
    </source>
</evidence>
<sequence>MIKCVRGRRQRRGLLFWCHRRSVFVPSERDVAKLSAKSLGNYAFDILRISNENKAMYEMFKKRIIGEIGSFDAKDCYRVLKSLEMNNKLNEEEEMVRNVLHQISVQTCKYSIKEICDISFLCSKLNLVYIPLYASLSISFLNKINLATPENLSILSLSFCKVQIRDVNLFNRIAIATLNVLHMFDVESLVNVLISLAYLDIKKDMLLYSSVDIFVKNQNKLNGDQLVKIAHVYSKFDFVNKEINSLLVEKIPAFVPHLNNVQLAELAISLNRLGVHSHVTGKFVTCVNLSHLAFPVAVKVINILSTVNRVRSVSSVHSVNHSHSVQRVNVEFKYDQILSCVQNFLFVHGRGNHLNGKVNLDTLRDLEKSPHLASDGRSGGRSGGTIDSTSNGRNVLPTEVVSNNVGEQHTEGGGPLAEDEWGEPFRLGHLASEYSPIHDMQSSSQFYFPLLEGTLKKTNSCGSEMKSRVFSEEELTQHYLHYNLRQKINPNSVCQLNVDLFECLVNFLLQNCVSEYEDKFKSFLNCISREIILSKEYLNFNCLIKIFSALFKTPIIWNLSLLNLSSVNSAKWRKKCLFYINEDTDFYEQLVKRYFGIFHASENADNHSLVLCFVVNLLNAELKHAHSSSIEKCLEHYALVRRKGKDEKVGYPIEDQSVYTFVEYFYKDITLWGKSRHRFGATAEEEAAPPEENSPVVYTFPYAMKDSIPNKILTLELFGIVQKFTKNVKMYFKEDAYTISLFEFDNYVAYLFLEPRDFFYSPGQGTEWDLLREVSVRNEPMEEEHKSAGSSDVRNAGGLSKTQAKGSIPPNRNPQTEKKQLLLICDISYDPYEVFQNKNYFVKSETLVKINYLLIKGYSIIAIPFYSWRCMSYEEKMGSISALRQSVLDGQG</sequence>
<proteinExistence type="predicted"/>
<evidence type="ECO:0000313" key="3">
    <source>
        <dbReference type="EMBL" id="KMZ81031.1"/>
    </source>
</evidence>
<dbReference type="InterPro" id="IPR058917">
    <property type="entry name" value="RESC6_dom"/>
</dbReference>
<dbReference type="OrthoDB" id="375842at2759"/>
<reference evidence="3 4" key="1">
    <citation type="submission" date="2011-08" db="EMBL/GenBank/DDBJ databases">
        <title>The Genome Sequence of Plasmodium vivax India VII.</title>
        <authorList>
            <consortium name="The Broad Institute Genome Sequencing Platform"/>
            <consortium name="The Broad Institute Genome Sequencing Center for Infectious Disease"/>
            <person name="Neafsey D."/>
            <person name="Carlton J."/>
            <person name="Barnwell J."/>
            <person name="Collins W."/>
            <person name="Escalante A."/>
            <person name="Mullikin J."/>
            <person name="Saul A."/>
            <person name="Guigo R."/>
            <person name="Camara F."/>
            <person name="Young S.K."/>
            <person name="Zeng Q."/>
            <person name="Gargeya S."/>
            <person name="Fitzgerald M."/>
            <person name="Haas B."/>
            <person name="Abouelleil A."/>
            <person name="Alvarado L."/>
            <person name="Arachchi H.M."/>
            <person name="Berlin A."/>
            <person name="Brown A."/>
            <person name="Chapman S.B."/>
            <person name="Chen Z."/>
            <person name="Dunbar C."/>
            <person name="Freedman E."/>
            <person name="Gearin G."/>
            <person name="Gellesch M."/>
            <person name="Goldberg J."/>
            <person name="Griggs A."/>
            <person name="Gujja S."/>
            <person name="Heiman D."/>
            <person name="Howarth C."/>
            <person name="Larson L."/>
            <person name="Lui A."/>
            <person name="MacDonald P.J.P."/>
            <person name="Montmayeur A."/>
            <person name="Murphy C."/>
            <person name="Neiman D."/>
            <person name="Pearson M."/>
            <person name="Priest M."/>
            <person name="Roberts A."/>
            <person name="Saif S."/>
            <person name="Shea T."/>
            <person name="Shenoy N."/>
            <person name="Sisk P."/>
            <person name="Stolte C."/>
            <person name="Sykes S."/>
            <person name="Wortman J."/>
            <person name="Nusbaum C."/>
            <person name="Birren B."/>
        </authorList>
    </citation>
    <scope>NUCLEOTIDE SEQUENCE [LARGE SCALE GENOMIC DNA]</scope>
    <source>
        <strain evidence="3 4">India VII</strain>
    </source>
</reference>
<organism evidence="3 4">
    <name type="scientific">Plasmodium vivax India VII</name>
    <dbReference type="NCBI Taxonomy" id="1077284"/>
    <lineage>
        <taxon>Eukaryota</taxon>
        <taxon>Sar</taxon>
        <taxon>Alveolata</taxon>
        <taxon>Apicomplexa</taxon>
        <taxon>Aconoidasida</taxon>
        <taxon>Haemosporida</taxon>
        <taxon>Plasmodiidae</taxon>
        <taxon>Plasmodium</taxon>
        <taxon>Plasmodium (Plasmodium)</taxon>
    </lineage>
</organism>
<gene>
    <name evidence="3" type="ORF">PVIIG_04549</name>
</gene>
<protein>
    <recommendedName>
        <fullName evidence="2">RAP domain-containing protein</fullName>
    </recommendedName>
</protein>
<evidence type="ECO:0000259" key="2">
    <source>
        <dbReference type="SMART" id="SM00952"/>
    </source>
</evidence>
<feature type="domain" description="RAP" evidence="2">
    <location>
        <begin position="827"/>
        <end position="883"/>
    </location>
</feature>
<name>A0A0J9SEG3_PLAVI</name>
<dbReference type="Pfam" id="PF26188">
    <property type="entry name" value="RESC6"/>
    <property type="match status" value="1"/>
</dbReference>
<accession>A0A0J9SEG3</accession>
<dbReference type="InterPro" id="IPR013584">
    <property type="entry name" value="RAP"/>
</dbReference>